<feature type="transmembrane region" description="Helical" evidence="7">
    <location>
        <begin position="215"/>
        <end position="237"/>
    </location>
</feature>
<comment type="similarity">
    <text evidence="7">Belongs to the NiCoT transporter (TC 2.A.52) family.</text>
</comment>
<feature type="transmembrane region" description="Helical" evidence="7">
    <location>
        <begin position="79"/>
        <end position="99"/>
    </location>
</feature>
<evidence type="ECO:0000256" key="3">
    <source>
        <dbReference type="ARBA" id="ARBA00022596"/>
    </source>
</evidence>
<gene>
    <name evidence="8" type="ORF">skT53_16740</name>
</gene>
<dbReference type="PANTHER" id="PTHR33876:SF4">
    <property type="entry name" value="CHLOROPLAST PROTEIN FOR GROWTH AND FERTILITY 2"/>
    <property type="match status" value="1"/>
</dbReference>
<organism evidence="8 9">
    <name type="scientific">Effusibacillus dendaii</name>
    <dbReference type="NCBI Taxonomy" id="2743772"/>
    <lineage>
        <taxon>Bacteria</taxon>
        <taxon>Bacillati</taxon>
        <taxon>Bacillota</taxon>
        <taxon>Bacilli</taxon>
        <taxon>Bacillales</taxon>
        <taxon>Alicyclobacillaceae</taxon>
        <taxon>Effusibacillus</taxon>
    </lineage>
</organism>
<keyword evidence="2 7" id="KW-0813">Transport</keyword>
<evidence type="ECO:0000256" key="2">
    <source>
        <dbReference type="ARBA" id="ARBA00022448"/>
    </source>
</evidence>
<sequence>MDWHILLSFGLAILLGIRHGVDWDHIAAITDLVGVEKSSKRGMLLAAMYSLGHGLVILILGSLAIFFGRGLPEWVDFWMEKLVGFTLVALGIWLFLSLFRKHERHMVMSRWKLIFIGAIRIYEWICAKITRTPVKRREINLQVSNIGAFAVGMIHGFGAETPTQIILFTTAAGLGNLFGGLTVVMFFVIGLIFSTSIIALFSTLGYLKVRAKSKLFTGVISATSLYSLIVGCILIGGHVT</sequence>
<name>A0A7I8DCK4_9BACL</name>
<evidence type="ECO:0000256" key="5">
    <source>
        <dbReference type="ARBA" id="ARBA00022989"/>
    </source>
</evidence>
<dbReference type="PANTHER" id="PTHR33876">
    <property type="entry name" value="UNNAMED PRODUCT"/>
    <property type="match status" value="1"/>
</dbReference>
<accession>A0A7I8DCK4</accession>
<dbReference type="RefSeq" id="WP_200760666.1">
    <property type="nucleotide sequence ID" value="NZ_AP023366.1"/>
</dbReference>
<keyword evidence="4 7" id="KW-0812">Transmembrane</keyword>
<dbReference type="InterPro" id="IPR011541">
    <property type="entry name" value="Ni/Co_transpt_high_affinity"/>
</dbReference>
<evidence type="ECO:0000313" key="8">
    <source>
        <dbReference type="EMBL" id="BCJ86689.1"/>
    </source>
</evidence>
<feature type="transmembrane region" description="Helical" evidence="7">
    <location>
        <begin position="177"/>
        <end position="203"/>
    </location>
</feature>
<dbReference type="Proteomes" id="UP000593802">
    <property type="component" value="Chromosome"/>
</dbReference>
<protein>
    <recommendedName>
        <fullName evidence="7">Nickel/cobalt efflux system</fullName>
    </recommendedName>
</protein>
<evidence type="ECO:0000256" key="6">
    <source>
        <dbReference type="ARBA" id="ARBA00023136"/>
    </source>
</evidence>
<comment type="subcellular location">
    <subcellularLocation>
        <location evidence="7">Cell membrane</location>
        <topology evidence="7">Multi-pass membrane protein</topology>
    </subcellularLocation>
    <subcellularLocation>
        <location evidence="1">Endomembrane system</location>
        <topology evidence="1">Multi-pass membrane protein</topology>
    </subcellularLocation>
</comment>
<feature type="transmembrane region" description="Helical" evidence="7">
    <location>
        <begin position="139"/>
        <end position="157"/>
    </location>
</feature>
<dbReference type="AlphaFoldDB" id="A0A7I8DCK4"/>
<dbReference type="EMBL" id="AP023366">
    <property type="protein sequence ID" value="BCJ86689.1"/>
    <property type="molecule type" value="Genomic_DNA"/>
</dbReference>
<dbReference type="Pfam" id="PF03824">
    <property type="entry name" value="NicO"/>
    <property type="match status" value="1"/>
</dbReference>
<dbReference type="KEGG" id="eff:skT53_16740"/>
<keyword evidence="6 7" id="KW-0472">Membrane</keyword>
<keyword evidence="3" id="KW-0533">Nickel</keyword>
<dbReference type="InterPro" id="IPR052776">
    <property type="entry name" value="Chloro_ReproSupport/MetalTrans"/>
</dbReference>
<dbReference type="GO" id="GO:0012505">
    <property type="term" value="C:endomembrane system"/>
    <property type="evidence" value="ECO:0007669"/>
    <property type="project" value="UniProtKB-SubCell"/>
</dbReference>
<evidence type="ECO:0000256" key="4">
    <source>
        <dbReference type="ARBA" id="ARBA00022692"/>
    </source>
</evidence>
<evidence type="ECO:0000256" key="7">
    <source>
        <dbReference type="RuleBase" id="RU362101"/>
    </source>
</evidence>
<evidence type="ECO:0000256" key="1">
    <source>
        <dbReference type="ARBA" id="ARBA00004127"/>
    </source>
</evidence>
<reference evidence="8 9" key="1">
    <citation type="submission" date="2020-08" db="EMBL/GenBank/DDBJ databases">
        <title>Complete Genome Sequence of Effusibacillus dendaii Strain skT53, Isolated from Farmland soil.</title>
        <authorList>
            <person name="Konishi T."/>
            <person name="Kawasaki H."/>
        </authorList>
    </citation>
    <scope>NUCLEOTIDE SEQUENCE [LARGE SCALE GENOMIC DNA]</scope>
    <source>
        <strain evidence="9">skT53</strain>
    </source>
</reference>
<keyword evidence="5 7" id="KW-1133">Transmembrane helix</keyword>
<dbReference type="GO" id="GO:0005886">
    <property type="term" value="C:plasma membrane"/>
    <property type="evidence" value="ECO:0007669"/>
    <property type="project" value="UniProtKB-SubCell"/>
</dbReference>
<evidence type="ECO:0000313" key="9">
    <source>
        <dbReference type="Proteomes" id="UP000593802"/>
    </source>
</evidence>
<dbReference type="GO" id="GO:0015099">
    <property type="term" value="F:nickel cation transmembrane transporter activity"/>
    <property type="evidence" value="ECO:0007669"/>
    <property type="project" value="UniProtKB-UniRule"/>
</dbReference>
<proteinExistence type="inferred from homology"/>
<keyword evidence="9" id="KW-1185">Reference proteome</keyword>
<feature type="transmembrane region" description="Helical" evidence="7">
    <location>
        <begin position="44"/>
        <end position="67"/>
    </location>
</feature>